<dbReference type="OrthoDB" id="1625577at2759"/>
<protein>
    <submittedName>
        <fullName evidence="3">Uncharacterized protein</fullName>
    </submittedName>
</protein>
<name>A0A1R3JCW7_9ROSI</name>
<keyword evidence="4" id="KW-1185">Reference proteome</keyword>
<dbReference type="Proteomes" id="UP000187203">
    <property type="component" value="Unassembled WGS sequence"/>
</dbReference>
<evidence type="ECO:0000256" key="1">
    <source>
        <dbReference type="SAM" id="MobiDB-lite"/>
    </source>
</evidence>
<dbReference type="Pfam" id="PF21529">
    <property type="entry name" value="GLV1-2"/>
    <property type="match status" value="1"/>
</dbReference>
<sequence length="75" mass="8142">MARVPCKHFLLVAFILLCFISTTTRGRSLPKAPSAPEKGAHGDEVVTATQDGDSNVEELVAVDYTPARRKPPIHN</sequence>
<dbReference type="InterPro" id="IPR049306">
    <property type="entry name" value="GLV1-2"/>
</dbReference>
<gene>
    <name evidence="3" type="ORF">COLO4_17423</name>
</gene>
<evidence type="ECO:0000256" key="2">
    <source>
        <dbReference type="SAM" id="SignalP"/>
    </source>
</evidence>
<organism evidence="3 4">
    <name type="scientific">Corchorus olitorius</name>
    <dbReference type="NCBI Taxonomy" id="93759"/>
    <lineage>
        <taxon>Eukaryota</taxon>
        <taxon>Viridiplantae</taxon>
        <taxon>Streptophyta</taxon>
        <taxon>Embryophyta</taxon>
        <taxon>Tracheophyta</taxon>
        <taxon>Spermatophyta</taxon>
        <taxon>Magnoliopsida</taxon>
        <taxon>eudicotyledons</taxon>
        <taxon>Gunneridae</taxon>
        <taxon>Pentapetalae</taxon>
        <taxon>rosids</taxon>
        <taxon>malvids</taxon>
        <taxon>Malvales</taxon>
        <taxon>Malvaceae</taxon>
        <taxon>Grewioideae</taxon>
        <taxon>Apeibeae</taxon>
        <taxon>Corchorus</taxon>
    </lineage>
</organism>
<feature type="chain" id="PRO_5012435805" evidence="2">
    <location>
        <begin position="27"/>
        <end position="75"/>
    </location>
</feature>
<evidence type="ECO:0000313" key="4">
    <source>
        <dbReference type="Proteomes" id="UP000187203"/>
    </source>
</evidence>
<comment type="caution">
    <text evidence="3">The sequence shown here is derived from an EMBL/GenBank/DDBJ whole genome shotgun (WGS) entry which is preliminary data.</text>
</comment>
<feature type="region of interest" description="Disordered" evidence="1">
    <location>
        <begin position="25"/>
        <end position="55"/>
    </location>
</feature>
<keyword evidence="2" id="KW-0732">Signal</keyword>
<reference evidence="4" key="1">
    <citation type="submission" date="2013-09" db="EMBL/GenBank/DDBJ databases">
        <title>Corchorus olitorius genome sequencing.</title>
        <authorList>
            <person name="Alam M."/>
            <person name="Haque M.S."/>
            <person name="Islam M.S."/>
            <person name="Emdad E.M."/>
            <person name="Islam M.M."/>
            <person name="Ahmed B."/>
            <person name="Halim A."/>
            <person name="Hossen Q.M.M."/>
            <person name="Hossain M.Z."/>
            <person name="Ahmed R."/>
            <person name="Khan M.M."/>
            <person name="Islam R."/>
            <person name="Rashid M.M."/>
            <person name="Khan S.A."/>
            <person name="Rahman M.S."/>
            <person name="Alam M."/>
            <person name="Yahiya A.S."/>
            <person name="Khan M.S."/>
            <person name="Azam M.S."/>
            <person name="Haque T."/>
            <person name="Lashkar M.Z.H."/>
            <person name="Akhand A.I."/>
            <person name="Morshed G."/>
            <person name="Roy S."/>
            <person name="Uddin K.S."/>
            <person name="Rabeya T."/>
            <person name="Hossain A.S."/>
            <person name="Chowdhury A."/>
            <person name="Snigdha A.R."/>
            <person name="Mortoza M.S."/>
            <person name="Matin S.A."/>
            <person name="Hoque S.M.E."/>
            <person name="Islam M.K."/>
            <person name="Roy D.K."/>
            <person name="Haider R."/>
            <person name="Moosa M.M."/>
            <person name="Elias S.M."/>
            <person name="Hasan A.M."/>
            <person name="Jahan S."/>
            <person name="Shafiuddin M."/>
            <person name="Mahmood N."/>
            <person name="Shommy N.S."/>
        </authorList>
    </citation>
    <scope>NUCLEOTIDE SEQUENCE [LARGE SCALE GENOMIC DNA]</scope>
    <source>
        <strain evidence="4">cv. O-4</strain>
    </source>
</reference>
<accession>A0A1R3JCW7</accession>
<dbReference type="AlphaFoldDB" id="A0A1R3JCW7"/>
<evidence type="ECO:0000313" key="3">
    <source>
        <dbReference type="EMBL" id="OMO92646.1"/>
    </source>
</evidence>
<dbReference type="EMBL" id="AWUE01016340">
    <property type="protein sequence ID" value="OMO92646.1"/>
    <property type="molecule type" value="Genomic_DNA"/>
</dbReference>
<proteinExistence type="predicted"/>
<feature type="signal peptide" evidence="2">
    <location>
        <begin position="1"/>
        <end position="26"/>
    </location>
</feature>